<gene>
    <name evidence="1" type="ORF">VNO80_25637</name>
</gene>
<comment type="caution">
    <text evidence="1">The sequence shown here is derived from an EMBL/GenBank/DDBJ whole genome shotgun (WGS) entry which is preliminary data.</text>
</comment>
<protein>
    <submittedName>
        <fullName evidence="1">Uncharacterized protein</fullName>
    </submittedName>
</protein>
<dbReference type="EMBL" id="JAYMYR010000009">
    <property type="protein sequence ID" value="KAK7342681.1"/>
    <property type="molecule type" value="Genomic_DNA"/>
</dbReference>
<reference evidence="1 2" key="1">
    <citation type="submission" date="2024-01" db="EMBL/GenBank/DDBJ databases">
        <title>The genomes of 5 underutilized Papilionoideae crops provide insights into root nodulation and disease resistanc.</title>
        <authorList>
            <person name="Jiang F."/>
        </authorList>
    </citation>
    <scope>NUCLEOTIDE SEQUENCE [LARGE SCALE GENOMIC DNA]</scope>
    <source>
        <strain evidence="1">JINMINGXINNONG_FW02</strain>
        <tissue evidence="1">Leaves</tissue>
    </source>
</reference>
<proteinExistence type="predicted"/>
<name>A0AAN9QQA9_PHACN</name>
<sequence>MEFSLATSKVFQVGMILLNGDDMATEDRIKNAQKWVWINGCCKTMVLGRRQAISYQAGDLLSGRRSPIKPAISTSCNVICSRANYTRSSQVLRRTPTRRKRRAQRFAPVIPTTVNPHSMRIYHLIVTILSGVSKALYKTGDHIAQTHKTEYFTKTKAKTATTPPTLQKIAKLWLVLKMEASFPYLDLRKHQELRNPTKLEERLGSVFASGFEGLAENFPSALMVAVARRALV</sequence>
<dbReference type="AlphaFoldDB" id="A0AAN9QQA9"/>
<dbReference type="Proteomes" id="UP001374584">
    <property type="component" value="Unassembled WGS sequence"/>
</dbReference>
<organism evidence="1 2">
    <name type="scientific">Phaseolus coccineus</name>
    <name type="common">Scarlet runner bean</name>
    <name type="synonym">Phaseolus multiflorus</name>
    <dbReference type="NCBI Taxonomy" id="3886"/>
    <lineage>
        <taxon>Eukaryota</taxon>
        <taxon>Viridiplantae</taxon>
        <taxon>Streptophyta</taxon>
        <taxon>Embryophyta</taxon>
        <taxon>Tracheophyta</taxon>
        <taxon>Spermatophyta</taxon>
        <taxon>Magnoliopsida</taxon>
        <taxon>eudicotyledons</taxon>
        <taxon>Gunneridae</taxon>
        <taxon>Pentapetalae</taxon>
        <taxon>rosids</taxon>
        <taxon>fabids</taxon>
        <taxon>Fabales</taxon>
        <taxon>Fabaceae</taxon>
        <taxon>Papilionoideae</taxon>
        <taxon>50 kb inversion clade</taxon>
        <taxon>NPAAA clade</taxon>
        <taxon>indigoferoid/millettioid clade</taxon>
        <taxon>Phaseoleae</taxon>
        <taxon>Phaseolus</taxon>
    </lineage>
</organism>
<keyword evidence="2" id="KW-1185">Reference proteome</keyword>
<evidence type="ECO:0000313" key="1">
    <source>
        <dbReference type="EMBL" id="KAK7342681.1"/>
    </source>
</evidence>
<accession>A0AAN9QQA9</accession>
<evidence type="ECO:0000313" key="2">
    <source>
        <dbReference type="Proteomes" id="UP001374584"/>
    </source>
</evidence>